<dbReference type="SUPFAM" id="SSF109854">
    <property type="entry name" value="DinB/YfiT-like putative metalloenzymes"/>
    <property type="match status" value="1"/>
</dbReference>
<evidence type="ECO:0008006" key="3">
    <source>
        <dbReference type="Google" id="ProtNLM"/>
    </source>
</evidence>
<evidence type="ECO:0000313" key="1">
    <source>
        <dbReference type="EMBL" id="QDT57928.1"/>
    </source>
</evidence>
<dbReference type="AlphaFoldDB" id="A0A517SP87"/>
<name>A0A517SP87_9BACT</name>
<dbReference type="RefSeq" id="WP_419187981.1">
    <property type="nucleotide sequence ID" value="NZ_CP036272.1"/>
</dbReference>
<reference evidence="1 2" key="1">
    <citation type="submission" date="2019-02" db="EMBL/GenBank/DDBJ databases">
        <title>Deep-cultivation of Planctomycetes and their phenomic and genomic characterization uncovers novel biology.</title>
        <authorList>
            <person name="Wiegand S."/>
            <person name="Jogler M."/>
            <person name="Boedeker C."/>
            <person name="Pinto D."/>
            <person name="Vollmers J."/>
            <person name="Rivas-Marin E."/>
            <person name="Kohn T."/>
            <person name="Peeters S.H."/>
            <person name="Heuer A."/>
            <person name="Rast P."/>
            <person name="Oberbeckmann S."/>
            <person name="Bunk B."/>
            <person name="Jeske O."/>
            <person name="Meyerdierks A."/>
            <person name="Storesund J.E."/>
            <person name="Kallscheuer N."/>
            <person name="Luecker S."/>
            <person name="Lage O.M."/>
            <person name="Pohl T."/>
            <person name="Merkel B.J."/>
            <person name="Hornburger P."/>
            <person name="Mueller R.-W."/>
            <person name="Bruemmer F."/>
            <person name="Labrenz M."/>
            <person name="Spormann A.M."/>
            <person name="Op den Camp H."/>
            <person name="Overmann J."/>
            <person name="Amann R."/>
            <person name="Jetten M.S.M."/>
            <person name="Mascher T."/>
            <person name="Medema M.H."/>
            <person name="Devos D.P."/>
            <person name="Kaster A.-K."/>
            <person name="Ovreas L."/>
            <person name="Rohde M."/>
            <person name="Galperin M.Y."/>
            <person name="Jogler C."/>
        </authorList>
    </citation>
    <scope>NUCLEOTIDE SEQUENCE [LARGE SCALE GENOMIC DNA]</scope>
    <source>
        <strain evidence="1 2">SV_7m_r</strain>
    </source>
</reference>
<gene>
    <name evidence="1" type="ORF">SV7mr_04150</name>
</gene>
<dbReference type="InterPro" id="IPR034660">
    <property type="entry name" value="DinB/YfiT-like"/>
</dbReference>
<dbReference type="Proteomes" id="UP000315003">
    <property type="component" value="Chromosome"/>
</dbReference>
<keyword evidence="2" id="KW-1185">Reference proteome</keyword>
<accession>A0A517SP87</accession>
<evidence type="ECO:0000313" key="2">
    <source>
        <dbReference type="Proteomes" id="UP000315003"/>
    </source>
</evidence>
<dbReference type="EMBL" id="CP036272">
    <property type="protein sequence ID" value="QDT57928.1"/>
    <property type="molecule type" value="Genomic_DNA"/>
</dbReference>
<dbReference type="Gene3D" id="1.20.120.450">
    <property type="entry name" value="dinb family like domain"/>
    <property type="match status" value="1"/>
</dbReference>
<organism evidence="1 2">
    <name type="scientific">Stieleria bergensis</name>
    <dbReference type="NCBI Taxonomy" id="2528025"/>
    <lineage>
        <taxon>Bacteria</taxon>
        <taxon>Pseudomonadati</taxon>
        <taxon>Planctomycetota</taxon>
        <taxon>Planctomycetia</taxon>
        <taxon>Pirellulales</taxon>
        <taxon>Pirellulaceae</taxon>
        <taxon>Stieleria</taxon>
    </lineage>
</organism>
<sequence length="179" mass="19385">MTDNSNSQLIGPMIIASAEVGVGYAKRLLEGVTEQNFARWASVGGQAVQSNHPCFVLGHLSLYAPRVVKELGGDAAGIEPSDKYVELFGKDSQCQDDVDGSLYPPMQEVVDAFFGAHQRAIETLATAKDEQFGQPNPNEAMAARFPTIAAMHSFYLSGHVMIHIGQFSAWRRMQGLSPA</sequence>
<protein>
    <recommendedName>
        <fullName evidence="3">DinB superfamily protein</fullName>
    </recommendedName>
</protein>
<proteinExistence type="predicted"/>